<dbReference type="PANTHER" id="PTHR41536">
    <property type="entry name" value="PKHD-TYPE HYDROXYLASE YBIX"/>
    <property type="match status" value="1"/>
</dbReference>
<dbReference type="InterPro" id="IPR041097">
    <property type="entry name" value="PKHD_C"/>
</dbReference>
<dbReference type="HAMAP" id="MF_00657">
    <property type="entry name" value="Hydroxyl_YbiX"/>
    <property type="match status" value="1"/>
</dbReference>
<dbReference type="RefSeq" id="WP_256764549.1">
    <property type="nucleotide sequence ID" value="NZ_JANIGO010000003.1"/>
</dbReference>
<protein>
    <submittedName>
        <fullName evidence="9">Fe2+-dependent dioxygenase</fullName>
    </submittedName>
</protein>
<organism evidence="9 10">
    <name type="scientific">Limnobacter humi</name>
    <dbReference type="NCBI Taxonomy" id="1778671"/>
    <lineage>
        <taxon>Bacteria</taxon>
        <taxon>Pseudomonadati</taxon>
        <taxon>Pseudomonadota</taxon>
        <taxon>Betaproteobacteria</taxon>
        <taxon>Burkholderiales</taxon>
        <taxon>Burkholderiaceae</taxon>
        <taxon>Limnobacter</taxon>
    </lineage>
</organism>
<evidence type="ECO:0000256" key="6">
    <source>
        <dbReference type="ARBA" id="ARBA00023004"/>
    </source>
</evidence>
<evidence type="ECO:0000256" key="4">
    <source>
        <dbReference type="ARBA" id="ARBA00022964"/>
    </source>
</evidence>
<keyword evidence="10" id="KW-1185">Reference proteome</keyword>
<keyword evidence="5 7" id="KW-0560">Oxidoreductase</keyword>
<keyword evidence="4 7" id="KW-0223">Dioxygenase</keyword>
<evidence type="ECO:0000256" key="1">
    <source>
        <dbReference type="ARBA" id="ARBA00001961"/>
    </source>
</evidence>
<evidence type="ECO:0000256" key="3">
    <source>
        <dbReference type="ARBA" id="ARBA00022896"/>
    </source>
</evidence>
<accession>A0ABT1WGV9</accession>
<dbReference type="Gene3D" id="2.60.120.620">
    <property type="entry name" value="q2cbj1_9rhob like domain"/>
    <property type="match status" value="1"/>
</dbReference>
<keyword evidence="2 7" id="KW-0479">Metal-binding</keyword>
<evidence type="ECO:0000259" key="8">
    <source>
        <dbReference type="PROSITE" id="PS51471"/>
    </source>
</evidence>
<sequence>MLIVIPKVLNADELDSFRTALHAAEWTDGKATAGTQSAAVKVNQQLPELSPVAQQLGNRLLKKLGAHPLFLSAALPKTIYPPLFNRYRGGEHFGVHVDNAIRPIAGTSHIIRTDLSATLFLMEPDSYDGGELVIETQFGSQAVKLNAGDMVLYSASSLHQVNAVTHGERLAAFFWLQSLVRDDGVRQLLFDLDQSIQELTQTLGQRHNEVVRLTGVYHNLMRRYAEV</sequence>
<dbReference type="Pfam" id="PF18331">
    <property type="entry name" value="PKHD_C"/>
    <property type="match status" value="1"/>
</dbReference>
<proteinExistence type="inferred from homology"/>
<dbReference type="GO" id="GO:0051213">
    <property type="term" value="F:dioxygenase activity"/>
    <property type="evidence" value="ECO:0007669"/>
    <property type="project" value="UniProtKB-KW"/>
</dbReference>
<comment type="cofactor">
    <cofactor evidence="7">
        <name>Fe(2+)</name>
        <dbReference type="ChEBI" id="CHEBI:29033"/>
    </cofactor>
    <text evidence="7">Binds 1 Fe(2+) ion per subunit.</text>
</comment>
<gene>
    <name evidence="9" type="ORF">NQT62_09960</name>
</gene>
<dbReference type="NCBIfam" id="NF003974">
    <property type="entry name" value="PRK05467.1-3"/>
    <property type="match status" value="1"/>
</dbReference>
<reference evidence="9 10" key="1">
    <citation type="submission" date="2022-07" db="EMBL/GenBank/DDBJ databases">
        <authorList>
            <person name="Xamxidin M."/>
            <person name="Wu M."/>
        </authorList>
    </citation>
    <scope>NUCLEOTIDE SEQUENCE [LARGE SCALE GENOMIC DNA]</scope>
    <source>
        <strain evidence="9 10">NBRC 111650</strain>
    </source>
</reference>
<comment type="cofactor">
    <cofactor evidence="1 7">
        <name>L-ascorbate</name>
        <dbReference type="ChEBI" id="CHEBI:38290"/>
    </cofactor>
</comment>
<dbReference type="SMART" id="SM00702">
    <property type="entry name" value="P4Hc"/>
    <property type="match status" value="1"/>
</dbReference>
<dbReference type="InterPro" id="IPR044862">
    <property type="entry name" value="Pro_4_hyd_alph_FE2OG_OXY"/>
</dbReference>
<feature type="binding site" evidence="7">
    <location>
        <position position="96"/>
    </location>
    <ligand>
        <name>Fe cation</name>
        <dbReference type="ChEBI" id="CHEBI:24875"/>
    </ligand>
</feature>
<dbReference type="Proteomes" id="UP001204142">
    <property type="component" value="Unassembled WGS sequence"/>
</dbReference>
<dbReference type="PANTHER" id="PTHR41536:SF1">
    <property type="entry name" value="PKHD-TYPE HYDROXYLASE YBIX"/>
    <property type="match status" value="1"/>
</dbReference>
<feature type="domain" description="Fe2OG dioxygenase" evidence="8">
    <location>
        <begin position="78"/>
        <end position="178"/>
    </location>
</feature>
<dbReference type="InterPro" id="IPR023550">
    <property type="entry name" value="PKHD_hydroxylase"/>
</dbReference>
<comment type="caution">
    <text evidence="9">The sequence shown here is derived from an EMBL/GenBank/DDBJ whole genome shotgun (WGS) entry which is preliminary data.</text>
</comment>
<keyword evidence="3 7" id="KW-0847">Vitamin C</keyword>
<evidence type="ECO:0000313" key="10">
    <source>
        <dbReference type="Proteomes" id="UP001204142"/>
    </source>
</evidence>
<dbReference type="Gene3D" id="4.10.860.20">
    <property type="entry name" value="Rabenosyn, Rab binding domain"/>
    <property type="match status" value="1"/>
</dbReference>
<feature type="binding site" evidence="7">
    <location>
        <position position="159"/>
    </location>
    <ligand>
        <name>Fe cation</name>
        <dbReference type="ChEBI" id="CHEBI:24875"/>
    </ligand>
</feature>
<dbReference type="SUPFAM" id="SSF51197">
    <property type="entry name" value="Clavaminate synthase-like"/>
    <property type="match status" value="1"/>
</dbReference>
<evidence type="ECO:0000256" key="5">
    <source>
        <dbReference type="ARBA" id="ARBA00023002"/>
    </source>
</evidence>
<name>A0ABT1WGV9_9BURK</name>
<evidence type="ECO:0000256" key="2">
    <source>
        <dbReference type="ARBA" id="ARBA00022723"/>
    </source>
</evidence>
<dbReference type="EMBL" id="JANIGO010000003">
    <property type="protein sequence ID" value="MCQ8896755.1"/>
    <property type="molecule type" value="Genomic_DNA"/>
</dbReference>
<dbReference type="NCBIfam" id="NF003975">
    <property type="entry name" value="PRK05467.1-4"/>
    <property type="match status" value="1"/>
</dbReference>
<dbReference type="InterPro" id="IPR005123">
    <property type="entry name" value="Oxoglu/Fe-dep_dioxygenase_dom"/>
</dbReference>
<dbReference type="PROSITE" id="PS51471">
    <property type="entry name" value="FE2OG_OXY"/>
    <property type="match status" value="1"/>
</dbReference>
<feature type="binding site" evidence="7">
    <location>
        <position position="98"/>
    </location>
    <ligand>
        <name>Fe cation</name>
        <dbReference type="ChEBI" id="CHEBI:24875"/>
    </ligand>
</feature>
<dbReference type="Pfam" id="PF13640">
    <property type="entry name" value="2OG-FeII_Oxy_3"/>
    <property type="match status" value="1"/>
</dbReference>
<keyword evidence="6 7" id="KW-0408">Iron</keyword>
<dbReference type="NCBIfam" id="NF003973">
    <property type="entry name" value="PRK05467.1-2"/>
    <property type="match status" value="1"/>
</dbReference>
<dbReference type="InterPro" id="IPR006620">
    <property type="entry name" value="Pro_4_hyd_alph"/>
</dbReference>
<evidence type="ECO:0000313" key="9">
    <source>
        <dbReference type="EMBL" id="MCQ8896755.1"/>
    </source>
</evidence>
<feature type="binding site" evidence="7">
    <location>
        <position position="169"/>
    </location>
    <ligand>
        <name>2-oxoglutarate</name>
        <dbReference type="ChEBI" id="CHEBI:16810"/>
    </ligand>
</feature>
<evidence type="ECO:0000256" key="7">
    <source>
        <dbReference type="HAMAP-Rule" id="MF_00657"/>
    </source>
</evidence>